<dbReference type="InterPro" id="IPR021741">
    <property type="entry name" value="DUF3311"/>
</dbReference>
<proteinExistence type="predicted"/>
<feature type="transmembrane region" description="Helical" evidence="1">
    <location>
        <begin position="19"/>
        <end position="37"/>
    </location>
</feature>
<sequence>MPDDEPTTTSAPRRPRRHWWLLAIPFLWCIVAVPFVNQKAYVWGSVPFLLVWMTAGVIVGSVAIGVVFAIDSRNGDVERV</sequence>
<evidence type="ECO:0000313" key="3">
    <source>
        <dbReference type="Proteomes" id="UP001500804"/>
    </source>
</evidence>
<dbReference type="Pfam" id="PF11755">
    <property type="entry name" value="DUF3311"/>
    <property type="match status" value="1"/>
</dbReference>
<keyword evidence="3" id="KW-1185">Reference proteome</keyword>
<keyword evidence="1" id="KW-0472">Membrane</keyword>
<keyword evidence="1" id="KW-1133">Transmembrane helix</keyword>
<organism evidence="2 3">
    <name type="scientific">Pseudonocardia adelaidensis</name>
    <dbReference type="NCBI Taxonomy" id="648754"/>
    <lineage>
        <taxon>Bacteria</taxon>
        <taxon>Bacillati</taxon>
        <taxon>Actinomycetota</taxon>
        <taxon>Actinomycetes</taxon>
        <taxon>Pseudonocardiales</taxon>
        <taxon>Pseudonocardiaceae</taxon>
        <taxon>Pseudonocardia</taxon>
    </lineage>
</organism>
<gene>
    <name evidence="2" type="ORF">GCM10023320_49060</name>
</gene>
<dbReference type="RefSeq" id="WP_345607652.1">
    <property type="nucleotide sequence ID" value="NZ_BAABJO010000019.1"/>
</dbReference>
<reference evidence="3" key="1">
    <citation type="journal article" date="2019" name="Int. J. Syst. Evol. Microbiol.">
        <title>The Global Catalogue of Microorganisms (GCM) 10K type strain sequencing project: providing services to taxonomists for standard genome sequencing and annotation.</title>
        <authorList>
            <consortium name="The Broad Institute Genomics Platform"/>
            <consortium name="The Broad Institute Genome Sequencing Center for Infectious Disease"/>
            <person name="Wu L."/>
            <person name="Ma J."/>
        </authorList>
    </citation>
    <scope>NUCLEOTIDE SEQUENCE [LARGE SCALE GENOMIC DNA]</scope>
    <source>
        <strain evidence="3">JCM 18302</strain>
    </source>
</reference>
<evidence type="ECO:0000313" key="2">
    <source>
        <dbReference type="EMBL" id="GAA5129056.1"/>
    </source>
</evidence>
<dbReference type="Proteomes" id="UP001500804">
    <property type="component" value="Unassembled WGS sequence"/>
</dbReference>
<evidence type="ECO:0000256" key="1">
    <source>
        <dbReference type="SAM" id="Phobius"/>
    </source>
</evidence>
<keyword evidence="1" id="KW-0812">Transmembrane</keyword>
<evidence type="ECO:0008006" key="4">
    <source>
        <dbReference type="Google" id="ProtNLM"/>
    </source>
</evidence>
<name>A0ABP9NNR9_9PSEU</name>
<comment type="caution">
    <text evidence="2">The sequence shown here is derived from an EMBL/GenBank/DDBJ whole genome shotgun (WGS) entry which is preliminary data.</text>
</comment>
<protein>
    <recommendedName>
        <fullName evidence="4">DUF3311 domain-containing protein</fullName>
    </recommendedName>
</protein>
<dbReference type="EMBL" id="BAABJO010000019">
    <property type="protein sequence ID" value="GAA5129056.1"/>
    <property type="molecule type" value="Genomic_DNA"/>
</dbReference>
<feature type="transmembrane region" description="Helical" evidence="1">
    <location>
        <begin position="49"/>
        <end position="70"/>
    </location>
</feature>
<accession>A0ABP9NNR9</accession>